<evidence type="ECO:0000313" key="59">
    <source>
        <dbReference type="Proteomes" id="UP000345329"/>
    </source>
</evidence>
<dbReference type="InterPro" id="IPR001387">
    <property type="entry name" value="Cro/C1-type_HTH"/>
</dbReference>
<dbReference type="Proteomes" id="UP000467536">
    <property type="component" value="Unassembled WGS sequence"/>
</dbReference>
<evidence type="ECO:0000313" key="82">
    <source>
        <dbReference type="Proteomes" id="UP000522199"/>
    </source>
</evidence>
<evidence type="ECO:0000313" key="63">
    <source>
        <dbReference type="Proteomes" id="UP000364988"/>
    </source>
</evidence>
<dbReference type="Proteomes" id="UP000841146">
    <property type="component" value="Unassembled WGS sequence"/>
</dbReference>
<evidence type="ECO:0000313" key="35">
    <source>
        <dbReference type="EMBL" id="ECY6543460.1"/>
    </source>
</evidence>
<dbReference type="Proteomes" id="UP000844415">
    <property type="component" value="Unassembled WGS sequence"/>
</dbReference>
<dbReference type="EMBL" id="AABDGJ010000003">
    <property type="protein sequence ID" value="EAG6990204.1"/>
    <property type="molecule type" value="Genomic_DNA"/>
</dbReference>
<dbReference type="Proteomes" id="UP000533021">
    <property type="component" value="Unassembled WGS sequence"/>
</dbReference>
<reference evidence="49 89" key="10">
    <citation type="submission" date="2020-06" db="EMBL/GenBank/DDBJ databases">
        <title>Two Listeria outbreaks in Switzerland in 2018 and 2020.</title>
        <authorList>
            <person name="Stevens M.J.A."/>
            <person name="Bloemberg G."/>
            <person name="Nusch-Inderbinnen M."/>
            <person name="Stephan R."/>
        </authorList>
    </citation>
    <scope>NUCLEOTIDE SEQUENCE [LARGE SCALE GENOMIC DNA]</scope>
    <source>
        <strain evidence="49 89">N18-0707</strain>
    </source>
</reference>
<dbReference type="Proteomes" id="UP000840197">
    <property type="component" value="Unassembled WGS sequence"/>
</dbReference>
<evidence type="ECO:0000313" key="65">
    <source>
        <dbReference type="Proteomes" id="UP000368512"/>
    </source>
</evidence>
<evidence type="ECO:0000259" key="1">
    <source>
        <dbReference type="PROSITE" id="PS50943"/>
    </source>
</evidence>
<dbReference type="Proteomes" id="UP000840039">
    <property type="component" value="Unassembled WGS sequence"/>
</dbReference>
<dbReference type="Proteomes" id="UP000546397">
    <property type="component" value="Unassembled WGS sequence"/>
</dbReference>
<evidence type="ECO:0000313" key="15">
    <source>
        <dbReference type="EMBL" id="EAG1892345.1"/>
    </source>
</evidence>
<evidence type="ECO:0000313" key="79">
    <source>
        <dbReference type="Proteomes" id="UP000478704"/>
    </source>
</evidence>
<reference evidence="42" key="9">
    <citation type="submission" date="2020-01" db="EMBL/GenBank/DDBJ databases">
        <authorList>
            <consortium name="NCBI Pathogen Detection Project"/>
        </authorList>
    </citation>
    <scope>NUCLEOTIDE SEQUENCE</scope>
    <source>
        <strain evidence="41">09CEB371LM</strain>
        <strain evidence="47">2017-325981-023-01</strain>
        <strain evidence="43">CFIAFB20100120</strain>
        <strain evidence="42">CFIAFB20130012</strain>
        <strain evidence="45">CFIAFB20170037</strain>
        <strain evidence="44">CFIAFB20170045</strain>
        <strain evidence="46">DMG1500109</strain>
    </source>
</reference>
<dbReference type="Proteomes" id="UP000272537">
    <property type="component" value="Unassembled WGS sequence"/>
</dbReference>
<evidence type="ECO:0000313" key="8">
    <source>
        <dbReference type="EMBL" id="EAD3791562.1"/>
    </source>
</evidence>
<evidence type="ECO:0000313" key="87">
    <source>
        <dbReference type="Proteomes" id="UP000533021"/>
    </source>
</evidence>
<dbReference type="EMBL" id="AANPAU010000002">
    <property type="protein sequence ID" value="EDP8513375.1"/>
    <property type="molecule type" value="Genomic_DNA"/>
</dbReference>
<dbReference type="Proteomes" id="UP000376505">
    <property type="component" value="Unassembled WGS sequence"/>
</dbReference>
<organism evidence="15 78">
    <name type="scientific">Listeria monocytogenes</name>
    <dbReference type="NCBI Taxonomy" id="1639"/>
    <lineage>
        <taxon>Bacteria</taxon>
        <taxon>Bacillati</taxon>
        <taxon>Bacillota</taxon>
        <taxon>Bacilli</taxon>
        <taxon>Bacillales</taxon>
        <taxon>Listeriaceae</taxon>
        <taxon>Listeria</taxon>
    </lineage>
</organism>
<reference evidence="86 87" key="7">
    <citation type="submission" date="2019-04" db="EMBL/GenBank/DDBJ databases">
        <authorList>
            <person name="Ashton P.M."/>
            <person name="Dallman T."/>
            <person name="Nair S."/>
            <person name="De Pinna E."/>
            <person name="Peters T."/>
            <person name="Grant K."/>
        </authorList>
    </citation>
    <scope>NUCLEOTIDE SEQUENCE [LARGE SCALE GENOMIC DNA]</scope>
    <source>
        <strain evidence="26 87">282333</strain>
        <strain evidence="27 86">282352</strain>
        <strain evidence="25 90">289003</strain>
        <strain evidence="39 77">788324</strain>
        <strain evidence="13">RL15000286</strain>
    </source>
</reference>
<dbReference type="EMBL" id="AAALRN010000001">
    <property type="protein sequence ID" value="EAD1183867.1"/>
    <property type="molecule type" value="Genomic_DNA"/>
</dbReference>
<dbReference type="CDD" id="cd00093">
    <property type="entry name" value="HTH_XRE"/>
    <property type="match status" value="1"/>
</dbReference>
<dbReference type="EMBL" id="AAAIKW010000001">
    <property type="protein sequence ID" value="EAC4551151.1"/>
    <property type="molecule type" value="Genomic_DNA"/>
</dbReference>
<evidence type="ECO:0000313" key="55">
    <source>
        <dbReference type="Proteomes" id="UP000336166"/>
    </source>
</evidence>
<evidence type="ECO:0000313" key="66">
    <source>
        <dbReference type="Proteomes" id="UP000376505"/>
    </source>
</evidence>
<evidence type="ECO:0000313" key="61">
    <source>
        <dbReference type="Proteomes" id="UP000354255"/>
    </source>
</evidence>
<dbReference type="EMBL" id="AAAKQF010000003">
    <property type="protein sequence ID" value="EAC9039796.1"/>
    <property type="molecule type" value="Genomic_DNA"/>
</dbReference>
<evidence type="ECO:0000313" key="95">
    <source>
        <dbReference type="Proteomes" id="UP000841146"/>
    </source>
</evidence>
<evidence type="ECO:0000313" key="9">
    <source>
        <dbReference type="EMBL" id="EAD5774575.1"/>
    </source>
</evidence>
<dbReference type="Proteomes" id="UP000358545">
    <property type="component" value="Unassembled WGS sequence"/>
</dbReference>
<reference evidence="56 59" key="5">
    <citation type="submission" date="2018-06" db="EMBL/GenBank/DDBJ databases">
        <authorList>
            <consortium name="GenomeTrakr: Next Generation Sequencing Network for Food Pathogen Tracability"/>
        </authorList>
    </citation>
    <scope>NUCLEOTIDE SEQUENCE [LARGE SCALE GENOMIC DNA]</scope>
    <source>
        <strain evidence="19 92">10B02965A-1</strain>
        <strain evidence="5 65">CFSAN008042</strain>
        <strain evidence="21 85">CFSAN063727</strain>
        <strain evidence="37 74">CFSAN102901</strain>
        <strain evidence="11 67">FDA00006494</strain>
        <strain evidence="3 64">FDA00007096</strain>
        <strain evidence="7 70">FDA00008584</strain>
        <strain evidence="17">FDA00011243</strain>
        <strain evidence="4 54">FDA00013332</strain>
        <strain evidence="10 58">FDA00013853</strain>
        <strain evidence="31 72">FDA00014336</strain>
        <strain evidence="33 68">FDA00014370</strain>
        <strain evidence="32 69">FDA00014392</strain>
        <strain evidence="40">FDA00015054</strain>
        <strain evidence="20 88">FDA1005580-S054-001</strain>
        <strain evidence="79">FDA1090798-S029-001</strain>
        <strain evidence="80">FDA956581-098-004</strain>
        <strain evidence="18 83">FDA960927-006-004</strain>
        <strain evidence="22 93">FLAG-38921</strain>
        <strain evidence="34 73">FLAG-51482A</strain>
        <strain evidence="16 56">FLAG-54356</strain>
        <strain evidence="9 66">FSIS31901579</strain>
        <strain evidence="28 84">LS1344</strain>
        <strain evidence="38 76">OSF101448</strain>
        <strain evidence="8 59">VA-WGS-00405</strain>
    </source>
</reference>
<evidence type="ECO:0000313" key="36">
    <source>
        <dbReference type="EMBL" id="ECY9783451.1"/>
    </source>
</evidence>
<evidence type="ECO:0000313" key="84">
    <source>
        <dbReference type="Proteomes" id="UP000527632"/>
    </source>
</evidence>
<dbReference type="EMBL" id="AAAJKI010000005">
    <property type="protein sequence ID" value="EAC6547434.1"/>
    <property type="molecule type" value="Genomic_DNA"/>
</dbReference>
<dbReference type="Proteomes" id="UP000368512">
    <property type="component" value="Unassembled WGS sequence"/>
</dbReference>
<dbReference type="Proteomes" id="UP000522199">
    <property type="component" value="Unassembled WGS sequence"/>
</dbReference>
<dbReference type="Proteomes" id="UP000467347">
    <property type="component" value="Unassembled WGS sequence"/>
</dbReference>
<dbReference type="EMBL" id="MJTJ01000023">
    <property type="protein sequence ID" value="OET48048.1"/>
    <property type="molecule type" value="Genomic_DNA"/>
</dbReference>
<dbReference type="Proteomes" id="UP000365297">
    <property type="component" value="Unassembled WGS sequence"/>
</dbReference>
<dbReference type="Proteomes" id="UP000527632">
    <property type="component" value="Unassembled WGS sequence"/>
</dbReference>
<dbReference type="EMBL" id="AACJYH010000004">
    <property type="protein sequence ID" value="EAK8897447.1"/>
    <property type="molecule type" value="Genomic_DNA"/>
</dbReference>
<dbReference type="EMBL" id="AAAJWF010000001">
    <property type="protein sequence ID" value="EAC7479416.1"/>
    <property type="molecule type" value="Genomic_DNA"/>
</dbReference>
<dbReference type="InterPro" id="IPR010982">
    <property type="entry name" value="Lambda_DNA-bd_dom_sf"/>
</dbReference>
<dbReference type="EMBL" id="AABATR010000001">
    <property type="protein sequence ID" value="EAG1892345.1"/>
    <property type="molecule type" value="Genomic_DNA"/>
</dbReference>
<dbReference type="Proteomes" id="UP000379076">
    <property type="component" value="Unassembled WGS sequence"/>
</dbReference>
<name>A0A0B8RCX9_LISMN</name>
<dbReference type="EMBL" id="AANEHK010000003">
    <property type="protein sequence ID" value="EDO0985353.1"/>
    <property type="molecule type" value="Genomic_DNA"/>
</dbReference>
<dbReference type="EMBL" id="AALEDS010000002">
    <property type="protein sequence ID" value="ECY6543460.1"/>
    <property type="molecule type" value="Genomic_DNA"/>
</dbReference>
<dbReference type="Proteomes" id="UP000852906">
    <property type="component" value="Unassembled WGS sequence"/>
</dbReference>
<dbReference type="SMART" id="SM00530">
    <property type="entry name" value="HTH_XRE"/>
    <property type="match status" value="1"/>
</dbReference>
<dbReference type="EMBL" id="AABGHY010000001">
    <property type="protein sequence ID" value="EAH3292985.1"/>
    <property type="molecule type" value="Genomic_DNA"/>
</dbReference>
<dbReference type="Proteomes" id="UP000455569">
    <property type="component" value="Unassembled WGS sequence"/>
</dbReference>
<accession>A0A0B8RCX9</accession>
<dbReference type="EMBL" id="AANDSR010000001">
    <property type="protein sequence ID" value="EDN9835409.1"/>
    <property type="molecule type" value="Genomic_DNA"/>
</dbReference>
<dbReference type="PANTHER" id="PTHR37038:SF12">
    <property type="entry name" value="TRANSCRIPTIONAL REGULATOR"/>
    <property type="match status" value="1"/>
</dbReference>
<dbReference type="Proteomes" id="UP000389283">
    <property type="component" value="Unassembled WGS sequence"/>
</dbReference>
<dbReference type="Proteomes" id="UP000548278">
    <property type="component" value="Unassembled WGS sequence"/>
</dbReference>
<comment type="caution">
    <text evidence="15">The sequence shown here is derived from an EMBL/GenBank/DDBJ whole genome shotgun (WGS) entry which is preliminary data.</text>
</comment>
<evidence type="ECO:0000313" key="71">
    <source>
        <dbReference type="Proteomes" id="UP000410967"/>
    </source>
</evidence>
<evidence type="ECO:0000313" key="64">
    <source>
        <dbReference type="Proteomes" id="UP000365297"/>
    </source>
</evidence>
<evidence type="ECO:0000313" key="49">
    <source>
        <dbReference type="EMBL" id="NYA00434.1"/>
    </source>
</evidence>
<evidence type="ECO:0000313" key="85">
    <source>
        <dbReference type="Proteomes" id="UP000528151"/>
    </source>
</evidence>
<evidence type="ECO:0000313" key="20">
    <source>
        <dbReference type="EMBL" id="EAG4329754.1"/>
    </source>
</evidence>
<dbReference type="EMBL" id="AABGUK010000001">
    <property type="protein sequence ID" value="EAH4240832.1"/>
    <property type="molecule type" value="Genomic_DNA"/>
</dbReference>
<evidence type="ECO:0000313" key="81">
    <source>
        <dbReference type="Proteomes" id="UP000489121"/>
    </source>
</evidence>
<evidence type="ECO:0000313" key="75">
    <source>
        <dbReference type="Proteomes" id="UP000460224"/>
    </source>
</evidence>
<dbReference type="Proteomes" id="UP000331186">
    <property type="component" value="Unassembled WGS sequence"/>
</dbReference>
<gene>
    <name evidence="14" type="ORF">A8L61_05065</name>
    <name evidence="23" type="ORF">AB917_06345</name>
    <name evidence="2" type="ORF">ABZ57_01495</name>
    <name evidence="51" type="ORF">AJL21_11305</name>
    <name evidence="50" type="ORF">AJL21_16320</name>
    <name evidence="11" type="ORF">ART25_00965</name>
    <name evidence="3" type="ORF">ARY78_02055</name>
    <name evidence="18" type="ORF">B1N52_02270</name>
    <name evidence="17" type="ORF">B1S26_02335</name>
    <name evidence="19" type="ORF">B5K54_07010</name>
    <name evidence="15" type="ORF">BB997_01850</name>
    <name evidence="34" type="ORF">BCZ19_02285</name>
    <name evidence="16" type="ORF">BCZ21_01340</name>
    <name evidence="21" type="ORF">CA369_02465</name>
    <name evidence="20" type="ORF">CAV64_00610</name>
    <name evidence="24" type="ORF">CW845_09380</name>
    <name evidence="26" type="ORF">D4920_03810</name>
    <name evidence="25" type="ORF">D4B11_10500</name>
    <name evidence="27" type="ORF">D5N24_01120</name>
    <name evidence="29" type="ORF">D7104_06995</name>
    <name evidence="48" type="ORF">DCK61_03065</name>
    <name evidence="22" type="ORF">DCT16_01815</name>
    <name evidence="5" type="ORF">DQ70_01805</name>
    <name evidence="4" type="ORF">DU018_03530</name>
    <name evidence="52" type="ORF">DYZ80_00410</name>
    <name evidence="13" type="ORF">E1W56_02065</name>
    <name evidence="28" type="ORF">E5F58_02320</name>
    <name evidence="10" type="ORF">EX365_02080</name>
    <name evidence="9" type="ORF">EXZ73_09775</name>
    <name evidence="35" type="ORF">F6436_03870</name>
    <name evidence="36" type="ORF">F6515_10710</name>
    <name evidence="30" type="ORF">FA835_01715</name>
    <name evidence="32" type="ORF">FLQ97_01985</name>
    <name evidence="31" type="ORF">FLR03_10785</name>
    <name evidence="33" type="ORF">FNX40_11835</name>
    <name evidence="39" type="ORF">FV747_04995</name>
    <name evidence="40" type="ORF">G3O21_000774</name>
    <name evidence="41" type="ORF">GHH22_07930</name>
    <name evidence="46" type="ORF">GI949_06740</name>
    <name evidence="38" type="ORF">GJW51_01870</name>
    <name evidence="37" type="ORF">GQG13_01990</name>
    <name evidence="42" type="ORF">GYR60_01365</name>
    <name evidence="43" type="ORF">GYS09_04590</name>
    <name evidence="44" type="ORF">GYX23_11975</name>
    <name evidence="45" type="ORF">GYY14_01350</name>
    <name evidence="47" type="ORF">HQN34_000491</name>
    <name evidence="49" type="ORF">HZJ64_01210</name>
    <name evidence="6" type="ORF">KV70_06235</name>
    <name evidence="7" type="ORF">QD52_02085</name>
    <name evidence="8" type="ORF">UI29_02100</name>
    <name evidence="12" type="ORF">Y261_02010</name>
</gene>
<dbReference type="EMBL" id="AAIAJJ010000005">
    <property type="protein sequence ID" value="ECC1557490.1"/>
    <property type="molecule type" value="Genomic_DNA"/>
</dbReference>
<dbReference type="EMBL" id="DAAEEB010000004">
    <property type="protein sequence ID" value="HAA8053081.1"/>
    <property type="molecule type" value="Genomic_DNA"/>
</dbReference>
<dbReference type="EMBL" id="AAASLB010000001">
    <property type="protein sequence ID" value="EAE4940832.1"/>
    <property type="molecule type" value="Genomic_DNA"/>
</dbReference>
<dbReference type="InterPro" id="IPR010057">
    <property type="entry name" value="Transcription_activator_Rgg_C"/>
</dbReference>
<dbReference type="EMBL" id="QXLS01000001">
    <property type="protein sequence ID" value="RKA10878.1"/>
    <property type="molecule type" value="Genomic_DNA"/>
</dbReference>
<evidence type="ECO:0000313" key="21">
    <source>
        <dbReference type="EMBL" id="EAG4461140.1"/>
    </source>
</evidence>
<dbReference type="Proteomes" id="UP000489121">
    <property type="component" value="Unassembled WGS sequence"/>
</dbReference>
<evidence type="ECO:0000313" key="62">
    <source>
        <dbReference type="Proteomes" id="UP000358545"/>
    </source>
</evidence>
<reference evidence="94 95" key="3">
    <citation type="journal article" date="2018" name="Genome Biol.">
        <title>SKESA: strategic k-mer extension for scrupulous assemblies.</title>
        <authorList>
            <person name="Souvorov A."/>
            <person name="Agarwala R."/>
            <person name="Lipman D.J."/>
        </authorList>
    </citation>
    <scope>NUCLEOTIDE SEQUENCE [LARGE SCALE GENOMIC DNA]</scope>
    <source>
        <strain evidence="41">09CEB371LM</strain>
        <strain evidence="47">2017-325981-023-01</strain>
        <strain evidence="43 97">CFIAFB20100120</strain>
        <strain evidence="42 94">CFIAFB20130012</strain>
        <strain evidence="45">CFIAFB20170037</strain>
        <strain evidence="44 95">CFIAFB20170045</strain>
        <strain evidence="46 96">DMG1500109</strain>
    </source>
</reference>
<dbReference type="Proteomes" id="UP000354255">
    <property type="component" value="Unassembled WGS sequence"/>
</dbReference>
<evidence type="ECO:0000313" key="86">
    <source>
        <dbReference type="Proteomes" id="UP000530452"/>
    </source>
</evidence>
<evidence type="ECO:0000313" key="70">
    <source>
        <dbReference type="Proteomes" id="UP000403352"/>
    </source>
</evidence>
<evidence type="ECO:0000313" key="91">
    <source>
        <dbReference type="Proteomes" id="UP000548278"/>
    </source>
</evidence>
<dbReference type="EMBL" id="AAANYN010000013">
    <property type="protein sequence ID" value="EAD5774575.1"/>
    <property type="molecule type" value="Genomic_DNA"/>
</dbReference>
<evidence type="ECO:0000313" key="27">
    <source>
        <dbReference type="EMBL" id="EAH3292985.1"/>
    </source>
</evidence>
<dbReference type="Proteomes" id="UP000403352">
    <property type="component" value="Unassembled WGS sequence"/>
</dbReference>
<dbReference type="Proteomes" id="UP000566721">
    <property type="component" value="Unassembled WGS sequence"/>
</dbReference>
<evidence type="ECO:0000313" key="60">
    <source>
        <dbReference type="Proteomes" id="UP000350032"/>
    </source>
</evidence>
<dbReference type="PROSITE" id="PS50943">
    <property type="entry name" value="HTH_CROC1"/>
    <property type="match status" value="1"/>
</dbReference>
<protein>
    <submittedName>
        <fullName evidence="30">Rgg family transcriptional regulator</fullName>
    </submittedName>
    <submittedName>
        <fullName evidence="15">Rgg/GadR/MutR family transcriptional regulator</fullName>
    </submittedName>
</protein>
<evidence type="ECO:0000313" key="17">
    <source>
        <dbReference type="EMBL" id="EAG2244235.1"/>
    </source>
</evidence>
<evidence type="ECO:0000313" key="34">
    <source>
        <dbReference type="EMBL" id="ECX6923484.1"/>
    </source>
</evidence>
<evidence type="ECO:0000313" key="6">
    <source>
        <dbReference type="EMBL" id="EAC9039796.1"/>
    </source>
</evidence>
<evidence type="ECO:0000313" key="3">
    <source>
        <dbReference type="EMBL" id="EAC5549211.1"/>
    </source>
</evidence>
<evidence type="ECO:0000313" key="26">
    <source>
        <dbReference type="EMBL" id="EAH2281189.1"/>
    </source>
</evidence>
<evidence type="ECO:0000313" key="53">
    <source>
        <dbReference type="Proteomes" id="UP000272537"/>
    </source>
</evidence>
<evidence type="ECO:0000313" key="88">
    <source>
        <dbReference type="Proteomes" id="UP000540117"/>
    </source>
</evidence>
<dbReference type="EMBL" id="AAAIXK010000001">
    <property type="protein sequence ID" value="EAC5549211.1"/>
    <property type="molecule type" value="Genomic_DNA"/>
</dbReference>
<sequence length="296" mass="34977">MVAYGELIREVRLSKGLTQKEVYTGVISKSYAIGFEKGKHDITLVLFEEILERVMLSSDEFFFMNRGYSLAEEDNFWYKFANAANQKSLADLQELYQEVLQQTGDRANLRKAIVHSRMEINEQFLLNNRFDVSIVSEKDKAVIQTYLWKVQSWTLEEIRIFANSVDYFEEDVQIYFFQLVLKSLEKYKHYDRGKKVFSTLLSNIIEELITRNQLEYAAQLLEILHELSSTHDCAFYRIMHNYYQGLIWMKNDQVEQGLKESKSAIRILDVLDYKSLAQLYNTLLQQFLEKENIQIV</sequence>
<dbReference type="Proteomes" id="UP000427828">
    <property type="component" value="Unassembled WGS sequence"/>
</dbReference>
<evidence type="ECO:0000313" key="24">
    <source>
        <dbReference type="EMBL" id="EAG9387696.1"/>
    </source>
</evidence>
<evidence type="ECO:0000313" key="77">
    <source>
        <dbReference type="Proteomes" id="UP000467536"/>
    </source>
</evidence>
<dbReference type="Proteomes" id="UP000339309">
    <property type="component" value="Unassembled WGS sequence"/>
</dbReference>
<evidence type="ECO:0000313" key="42">
    <source>
        <dbReference type="EMBL" id="HAB8397153.1"/>
    </source>
</evidence>
<dbReference type="EMBL" id="AABCVX010000001">
    <property type="protein sequence ID" value="EAG6168121.1"/>
    <property type="molecule type" value="Genomic_DNA"/>
</dbReference>
<evidence type="ECO:0000313" key="25">
    <source>
        <dbReference type="EMBL" id="EAG9520202.1"/>
    </source>
</evidence>
<evidence type="ECO:0000313" key="37">
    <source>
        <dbReference type="EMBL" id="EDN7713890.1"/>
    </source>
</evidence>
<dbReference type="Proteomes" id="UP000337746">
    <property type="component" value="Unassembled WGS sequence"/>
</dbReference>
<feature type="domain" description="HTH cro/C1-type" evidence="1">
    <location>
        <begin position="8"/>
        <end position="61"/>
    </location>
</feature>
<dbReference type="EMBL" id="DAAJCS010000009">
    <property type="protein sequence ID" value="HAC0013706.1"/>
    <property type="molecule type" value="Genomic_DNA"/>
</dbReference>
<evidence type="ECO:0000313" key="16">
    <source>
        <dbReference type="EMBL" id="EAG2085886.1"/>
    </source>
</evidence>
<dbReference type="EMBL" id="AANCRK010000001">
    <property type="protein sequence ID" value="EDN7713890.1"/>
    <property type="molecule type" value="Genomic_DNA"/>
</dbReference>
<evidence type="ECO:0000313" key="38">
    <source>
        <dbReference type="EMBL" id="EDN9835409.1"/>
    </source>
</evidence>
<evidence type="ECO:0000313" key="56">
    <source>
        <dbReference type="Proteomes" id="UP000337746"/>
    </source>
</evidence>
<evidence type="ECO:0000313" key="76">
    <source>
        <dbReference type="Proteomes" id="UP000467347"/>
    </source>
</evidence>
<evidence type="ECO:0000313" key="57">
    <source>
        <dbReference type="Proteomes" id="UP000339309"/>
    </source>
</evidence>
<evidence type="ECO:0000313" key="74">
    <source>
        <dbReference type="Proteomes" id="UP000455569"/>
    </source>
</evidence>
<evidence type="ECO:0000313" key="32">
    <source>
        <dbReference type="EMBL" id="ECB9512496.1"/>
    </source>
</evidence>
<evidence type="ECO:0000313" key="50">
    <source>
        <dbReference type="EMBL" id="OET48048.1"/>
    </source>
</evidence>
<evidence type="ECO:0000313" key="19">
    <source>
        <dbReference type="EMBL" id="EAG2997033.1"/>
    </source>
</evidence>
<dbReference type="EMBL" id="AABAYG010000001">
    <property type="protein sequence ID" value="EAG2244235.1"/>
    <property type="molecule type" value="Genomic_DNA"/>
</dbReference>
<evidence type="ECO:0000313" key="13">
    <source>
        <dbReference type="EMBL" id="EAE4940832.1"/>
    </source>
</evidence>
<evidence type="ECO:0000313" key="43">
    <source>
        <dbReference type="EMBL" id="HAB8556570.1"/>
    </source>
</evidence>
<dbReference type="SUPFAM" id="SSF47413">
    <property type="entry name" value="lambda repressor-like DNA-binding domains"/>
    <property type="match status" value="1"/>
</dbReference>
<dbReference type="Proteomes" id="UP000530452">
    <property type="component" value="Unassembled WGS sequence"/>
</dbReference>
<dbReference type="Proteomes" id="UP000540117">
    <property type="component" value="Unassembled WGS sequence"/>
</dbReference>
<evidence type="ECO:0000313" key="73">
    <source>
        <dbReference type="Proteomes" id="UP000427828"/>
    </source>
</evidence>
<evidence type="ECO:0000313" key="48">
    <source>
        <dbReference type="EMBL" id="KAA9453454.1"/>
    </source>
</evidence>
<dbReference type="EMBL" id="AABAGT010000006">
    <property type="protein sequence ID" value="EAG0866649.1"/>
    <property type="molecule type" value="Genomic_DNA"/>
</dbReference>
<dbReference type="Proteomes" id="UP000478704">
    <property type="component" value="Unassembled WGS sequence"/>
</dbReference>
<dbReference type="Proteomes" id="UP000478682">
    <property type="component" value="Unassembled WGS sequence"/>
</dbReference>
<dbReference type="Proteomes" id="UP000393182">
    <property type="component" value="Unassembled WGS sequence"/>
</dbReference>
<reference evidence="35 63" key="8">
    <citation type="submission" date="2019-09" db="EMBL/GenBank/DDBJ databases">
        <authorList>
            <consortium name="GenomeTrakr network: Whole genome sequencing for foodborne pathogen traceback"/>
        </authorList>
    </citation>
    <scope>NUCLEOTIDE SEQUENCE [LARGE SCALE GENOMIC DNA]</scope>
    <source>
        <strain evidence="23 91">CFSAN004300</strain>
        <strain evidence="24 82">CFSAN072474</strain>
        <strain evidence="35 63">FLAG-55987</strain>
        <strain evidence="30 71">PHLUSALM00088</strain>
    </source>
</reference>
<dbReference type="Proteomes" id="UP000544530">
    <property type="component" value="Unassembled WGS sequence"/>
</dbReference>
<evidence type="ECO:0000313" key="4">
    <source>
        <dbReference type="EMBL" id="EAC6547434.1"/>
    </source>
</evidence>
<dbReference type="EMBL" id="AABBHO010000016">
    <property type="protein sequence ID" value="EAG2997033.1"/>
    <property type="molecule type" value="Genomic_DNA"/>
</dbReference>
<evidence type="ECO:0000313" key="90">
    <source>
        <dbReference type="Proteomes" id="UP000546397"/>
    </source>
</evidence>
<evidence type="ECO:0000313" key="92">
    <source>
        <dbReference type="Proteomes" id="UP000549379"/>
    </source>
</evidence>
<evidence type="ECO:0000313" key="11">
    <source>
        <dbReference type="EMBL" id="EAE1337493.1"/>
    </source>
</evidence>
<dbReference type="Proteomes" id="UP000345329">
    <property type="component" value="Unassembled WGS sequence"/>
</dbReference>
<evidence type="ECO:0000313" key="28">
    <source>
        <dbReference type="EMBL" id="EAH4240832.1"/>
    </source>
</evidence>
<evidence type="ECO:0000313" key="97">
    <source>
        <dbReference type="Proteomes" id="UP000844415"/>
    </source>
</evidence>
<dbReference type="NCBIfam" id="TIGR01716">
    <property type="entry name" value="RGG_Cterm"/>
    <property type="match status" value="1"/>
</dbReference>
<dbReference type="EMBL" id="AAAQQZ010000001">
    <property type="protein sequence ID" value="EAE1337493.1"/>
    <property type="molecule type" value="Genomic_DNA"/>
</dbReference>
<evidence type="ECO:0000313" key="54">
    <source>
        <dbReference type="Proteomes" id="UP000331186"/>
    </source>
</evidence>
<dbReference type="EMBL" id="AABBAW010000001">
    <property type="protein sequence ID" value="EAG2513972.1"/>
    <property type="molecule type" value="Genomic_DNA"/>
</dbReference>
<evidence type="ECO:0000313" key="14">
    <source>
        <dbReference type="EMBL" id="EAG0866649.1"/>
    </source>
</evidence>
<evidence type="ECO:0000313" key="39">
    <source>
        <dbReference type="EMBL" id="EDO0985353.1"/>
    </source>
</evidence>
<dbReference type="EMBL" id="AAAREG010000001">
    <property type="protein sequence ID" value="EAE2353121.1"/>
    <property type="molecule type" value="Genomic_DNA"/>
</dbReference>
<evidence type="ECO:0000313" key="12">
    <source>
        <dbReference type="EMBL" id="EAE2353121.1"/>
    </source>
</evidence>
<evidence type="ECO:0000313" key="89">
    <source>
        <dbReference type="Proteomes" id="UP000544530"/>
    </source>
</evidence>
<dbReference type="Proteomes" id="UP000528151">
    <property type="component" value="Unassembled WGS sequence"/>
</dbReference>
<dbReference type="EMBL" id="AALAQH010000001">
    <property type="protein sequence ID" value="ECX6923484.1"/>
    <property type="molecule type" value="Genomic_DNA"/>
</dbReference>
<reference evidence="52 53" key="2">
    <citation type="journal article" date="2018" name="BMC Genomics">
        <title>Genes significantly associated with lineage II food isolates of Listeria monocytogenes.</title>
        <authorList>
            <person name="Pirone-Davies C."/>
            <person name="Chen Y."/>
            <person name="Pightling A."/>
            <person name="Ryan G."/>
            <person name="Wang Y."/>
            <person name="Yao K."/>
            <person name="Hoffmann M."/>
            <person name="Allard M.W."/>
        </authorList>
    </citation>
    <scope>NUCLEOTIDE SEQUENCE [LARGE SCALE GENOMIC DNA]</scope>
    <source>
        <strain evidence="52 53">PNUSAL000550</strain>
    </source>
</reference>
<dbReference type="AlphaFoldDB" id="A0A0B8RCX9"/>
<dbReference type="Proteomes" id="UP000423131">
    <property type="component" value="Unassembled WGS sequence"/>
</dbReference>
<dbReference type="Proteomes" id="UP000549379">
    <property type="component" value="Unassembled WGS sequence"/>
</dbReference>
<dbReference type="EMBL" id="DAAIHR010000001">
    <property type="protein sequence ID" value="HAB8397153.1"/>
    <property type="molecule type" value="Genomic_DNA"/>
</dbReference>
<dbReference type="EMBL" id="AABEMN010000014">
    <property type="protein sequence ID" value="EAG9520202.1"/>
    <property type="molecule type" value="Genomic_DNA"/>
</dbReference>
<dbReference type="EMBL" id="AAHZFY010000002">
    <property type="protein sequence ID" value="ECB9512496.1"/>
    <property type="molecule type" value="Genomic_DNA"/>
</dbReference>
<dbReference type="InterPro" id="IPR053163">
    <property type="entry name" value="HTH-type_regulator_Rgg"/>
</dbReference>
<evidence type="ECO:0000313" key="2">
    <source>
        <dbReference type="EMBL" id="EAC4551151.1"/>
    </source>
</evidence>
<evidence type="ECO:0000313" key="52">
    <source>
        <dbReference type="EMBL" id="RKA10878.1"/>
    </source>
</evidence>
<dbReference type="EMBL" id="AABFVG010000002">
    <property type="protein sequence ID" value="EAH2281189.1"/>
    <property type="molecule type" value="Genomic_DNA"/>
</dbReference>
<evidence type="ECO:0000313" key="40">
    <source>
        <dbReference type="EMBL" id="EDP8513375.1"/>
    </source>
</evidence>
<evidence type="ECO:0000313" key="83">
    <source>
        <dbReference type="Proteomes" id="UP000525850"/>
    </source>
</evidence>
<dbReference type="EMBL" id="QDAY01000001">
    <property type="protein sequence ID" value="KAA9453454.1"/>
    <property type="molecule type" value="Genomic_DNA"/>
</dbReference>
<dbReference type="EMBL" id="AABAWE010000001">
    <property type="protein sequence ID" value="EAG2085886.1"/>
    <property type="molecule type" value="Genomic_DNA"/>
</dbReference>
<evidence type="ECO:0000313" key="94">
    <source>
        <dbReference type="Proteomes" id="UP000840197"/>
    </source>
</evidence>
<evidence type="ECO:0000313" key="29">
    <source>
        <dbReference type="EMBL" id="EAK8897447.1"/>
    </source>
</evidence>
<evidence type="ECO:0000313" key="69">
    <source>
        <dbReference type="Proteomes" id="UP000398321"/>
    </source>
</evidence>
<dbReference type="KEGG" id="lmok:CQ02_04345"/>
<evidence type="ECO:0000313" key="96">
    <source>
        <dbReference type="Proteomes" id="UP000843775"/>
    </source>
</evidence>
<dbReference type="GO" id="GO:0003677">
    <property type="term" value="F:DNA binding"/>
    <property type="evidence" value="ECO:0007669"/>
    <property type="project" value="InterPro"/>
</dbReference>
<dbReference type="EMBL" id="AALGDA010000036">
    <property type="protein sequence ID" value="ECY9783451.1"/>
    <property type="molecule type" value="Genomic_DNA"/>
</dbReference>
<dbReference type="Proteomes" id="UP000336166">
    <property type="component" value="Unassembled WGS sequence"/>
</dbReference>
<dbReference type="Pfam" id="PF21259">
    <property type="entry name" value="Rgg_C"/>
    <property type="match status" value="1"/>
</dbReference>
<evidence type="ECO:0000313" key="72">
    <source>
        <dbReference type="Proteomes" id="UP000423131"/>
    </source>
</evidence>
<evidence type="ECO:0000313" key="45">
    <source>
        <dbReference type="EMBL" id="HAC0274007.1"/>
    </source>
</evidence>
<dbReference type="Proteomes" id="UP000350032">
    <property type="component" value="Unassembled WGS sequence"/>
</dbReference>
<evidence type="ECO:0000313" key="47">
    <source>
        <dbReference type="EMBL" id="HAJ9592323.1"/>
    </source>
</evidence>
<evidence type="ECO:0000313" key="31">
    <source>
        <dbReference type="EMBL" id="ECB9474160.1"/>
    </source>
</evidence>
<dbReference type="Proteomes" id="UP000481141">
    <property type="component" value="Unassembled WGS sequence"/>
</dbReference>
<dbReference type="EMBL" id="DAAJZA010000003">
    <property type="protein sequence ID" value="HAC1754666.1"/>
    <property type="molecule type" value="Genomic_DNA"/>
</dbReference>
<evidence type="ECO:0000313" key="10">
    <source>
        <dbReference type="EMBL" id="EAD5785346.1"/>
    </source>
</evidence>
<dbReference type="EMBL" id="AABEKY010000004">
    <property type="protein sequence ID" value="EAG9387696.1"/>
    <property type="molecule type" value="Genomic_DNA"/>
</dbReference>
<dbReference type="EMBL" id="AAHZFN010000013">
    <property type="protein sequence ID" value="ECB9474160.1"/>
    <property type="molecule type" value="Genomic_DNA"/>
</dbReference>
<dbReference type="Proteomes" id="UP000398321">
    <property type="component" value="Unassembled WGS sequence"/>
</dbReference>
<evidence type="ECO:0000313" key="46">
    <source>
        <dbReference type="EMBL" id="HAC1754666.1"/>
    </source>
</evidence>
<dbReference type="EMBL" id="AABBYJ010000001">
    <property type="protein sequence ID" value="EAG4329754.1"/>
    <property type="molecule type" value="Genomic_DNA"/>
</dbReference>
<evidence type="ECO:0000313" key="98">
    <source>
        <dbReference type="Proteomes" id="UP000852906"/>
    </source>
</evidence>
<evidence type="ECO:0000313" key="78">
    <source>
        <dbReference type="Proteomes" id="UP000478682"/>
    </source>
</evidence>
<dbReference type="EMBL" id="DABJAN010000001">
    <property type="protein sequence ID" value="HAJ9592323.1"/>
    <property type="molecule type" value="Genomic_DNA"/>
</dbReference>
<reference evidence="55 57" key="6">
    <citation type="submission" date="2018-06" db="EMBL/GenBank/DDBJ databases">
        <authorList>
            <consortium name="PulseNet: The National Subtyping Network for Foodborne Disease Surveillance"/>
            <person name="Tarr C.L."/>
            <person name="Trees E."/>
            <person name="Katz L.S."/>
            <person name="Carleton-Romer H.A."/>
            <person name="Stroika S."/>
            <person name="Kucerova Z."/>
            <person name="Roache K.F."/>
            <person name="Sabol A.L."/>
            <person name="Besser J."/>
            <person name="Gerner-Smidt P."/>
        </authorList>
    </citation>
    <scope>NUCLEOTIDE SEQUENCE [LARGE SCALE GENOMIC DNA]</scope>
    <source>
        <strain evidence="2 57">2015L-6227</strain>
        <strain evidence="12 55">PNUSAL000134</strain>
        <strain evidence="6 61">PNUSAL000910</strain>
        <strain evidence="14 62">PNUSAL002180</strain>
        <strain evidence="15 78">PNUSAL002298</strain>
        <strain evidence="29 60">PNUSAL004402</strain>
        <strain evidence="36 81">PNUSAL005692</strain>
    </source>
</reference>
<dbReference type="EMBL" id="MJTJ01000019">
    <property type="protein sequence ID" value="OET48851.1"/>
    <property type="molecule type" value="Genomic_DNA"/>
</dbReference>
<dbReference type="EMBL" id="AAANYR010000001">
    <property type="protein sequence ID" value="EAD5785346.1"/>
    <property type="molecule type" value="Genomic_DNA"/>
</dbReference>
<dbReference type="PANTHER" id="PTHR37038">
    <property type="entry name" value="TRANSCRIPTIONAL REGULATOR-RELATED"/>
    <property type="match status" value="1"/>
</dbReference>
<dbReference type="Gene3D" id="1.25.40.400">
    <property type="match status" value="1"/>
</dbReference>
<dbReference type="Proteomes" id="UP000460224">
    <property type="component" value="Unassembled WGS sequence"/>
</dbReference>
<evidence type="ECO:0000313" key="80">
    <source>
        <dbReference type="Proteomes" id="UP000481141"/>
    </source>
</evidence>
<dbReference type="EMBL" id="AACKDQ010000003">
    <property type="protein sequence ID" value="EAK9315818.1"/>
    <property type="molecule type" value="Genomic_DNA"/>
</dbReference>
<dbReference type="Proteomes" id="UP000843775">
    <property type="component" value="Unassembled WGS sequence"/>
</dbReference>
<dbReference type="Gene3D" id="1.10.260.40">
    <property type="entry name" value="lambda repressor-like DNA-binding domains"/>
    <property type="match status" value="1"/>
</dbReference>
<dbReference type="Proteomes" id="UP000843503">
    <property type="component" value="Unassembled WGS sequence"/>
</dbReference>
<dbReference type="Proteomes" id="UP000344343">
    <property type="component" value="Unassembled WGS sequence"/>
</dbReference>
<evidence type="ECO:0000313" key="22">
    <source>
        <dbReference type="EMBL" id="EAG6168121.1"/>
    </source>
</evidence>
<evidence type="ECO:0000313" key="67">
    <source>
        <dbReference type="Proteomes" id="UP000379076"/>
    </source>
</evidence>
<evidence type="ECO:0000313" key="30">
    <source>
        <dbReference type="EMBL" id="EAK9315818.1"/>
    </source>
</evidence>
<evidence type="ECO:0000313" key="5">
    <source>
        <dbReference type="EMBL" id="EAC7479416.1"/>
    </source>
</evidence>
<evidence type="ECO:0000313" key="58">
    <source>
        <dbReference type="Proteomes" id="UP000344343"/>
    </source>
</evidence>
<evidence type="ECO:0000313" key="23">
    <source>
        <dbReference type="EMBL" id="EAG6990204.1"/>
    </source>
</evidence>
<evidence type="ECO:0000313" key="68">
    <source>
        <dbReference type="Proteomes" id="UP000389283"/>
    </source>
</evidence>
<evidence type="ECO:0000313" key="93">
    <source>
        <dbReference type="Proteomes" id="UP000566721"/>
    </source>
</evidence>
<dbReference type="RefSeq" id="WP_003724765.1">
    <property type="nucleotide sequence ID" value="NC_021824.1"/>
</dbReference>
<proteinExistence type="predicted"/>
<dbReference type="EMBL" id="DAAIJL010000003">
    <property type="protein sequence ID" value="HAB8556570.1"/>
    <property type="molecule type" value="Genomic_DNA"/>
</dbReference>
<evidence type="ECO:0000313" key="7">
    <source>
        <dbReference type="EMBL" id="EAD1183867.1"/>
    </source>
</evidence>
<evidence type="ECO:0000313" key="18">
    <source>
        <dbReference type="EMBL" id="EAG2513972.1"/>
    </source>
</evidence>
<dbReference type="Proteomes" id="UP000842809">
    <property type="component" value="Unassembled WGS sequence"/>
</dbReference>
<dbReference type="KEGG" id="lmv:Y193_11615"/>
<dbReference type="EMBL" id="JACAVN010000001">
    <property type="protein sequence ID" value="NYA00434.1"/>
    <property type="molecule type" value="Genomic_DNA"/>
</dbReference>
<dbReference type="Proteomes" id="UP000410967">
    <property type="component" value="Unassembled WGS sequence"/>
</dbReference>
<dbReference type="Proteomes" id="UP000364988">
    <property type="component" value="Unassembled WGS sequence"/>
</dbReference>
<dbReference type="EMBL" id="AAAMZD010000001">
    <property type="protein sequence ID" value="EAD3791562.1"/>
    <property type="molecule type" value="Genomic_DNA"/>
</dbReference>
<dbReference type="EMBL" id="AABBZO010000002">
    <property type="protein sequence ID" value="EAG4461140.1"/>
    <property type="molecule type" value="Genomic_DNA"/>
</dbReference>
<evidence type="ECO:0000313" key="41">
    <source>
        <dbReference type="EMBL" id="HAA8053081.1"/>
    </source>
</evidence>
<reference evidence="48 75" key="4">
    <citation type="submission" date="2018-04" db="EMBL/GenBank/DDBJ databases">
        <title>Genome Analysis of a Prevalent Clone of Listeria monocytogenes Sequence Type 87 in China.</title>
        <authorList>
            <person name="Wang Y."/>
        </authorList>
    </citation>
    <scope>NUCLEOTIDE SEQUENCE [LARGE SCALE GENOMIC DNA]</scope>
    <source>
        <strain evidence="48 75">ICDC_LM1523</strain>
    </source>
</reference>
<reference evidence="50 98" key="1">
    <citation type="submission" date="2016-09" db="EMBL/GenBank/DDBJ databases">
        <title>100K Listeria isolates.</title>
        <authorList>
            <person name="Chen P."/>
            <person name="Weimer B.C."/>
            <person name="Kong N."/>
            <person name="Huang B."/>
        </authorList>
    </citation>
    <scope>NUCLEOTIDE SEQUENCE [LARGE SCALE GENOMIC DNA]</scope>
    <source>
        <strain evidence="50 98">BCW_2383</strain>
    </source>
</reference>
<dbReference type="EMBL" id="DAAJFY010000001">
    <property type="protein sequence ID" value="HAC0274007.1"/>
    <property type="molecule type" value="Genomic_DNA"/>
</dbReference>
<evidence type="ECO:0000313" key="33">
    <source>
        <dbReference type="EMBL" id="ECC1557490.1"/>
    </source>
</evidence>
<dbReference type="Proteomes" id="UP000525850">
    <property type="component" value="Unassembled WGS sequence"/>
</dbReference>
<evidence type="ECO:0000313" key="44">
    <source>
        <dbReference type="EMBL" id="HAC0013706.1"/>
    </source>
</evidence>
<evidence type="ECO:0000313" key="51">
    <source>
        <dbReference type="EMBL" id="OET48851.1"/>
    </source>
</evidence>